<comment type="similarity">
    <text evidence="1">Belongs to the transposase IS21/IS408/IS1162 family.</text>
</comment>
<reference evidence="3" key="1">
    <citation type="submission" date="2015-06" db="EMBL/GenBank/DDBJ databases">
        <authorList>
            <person name="Joergensen T."/>
        </authorList>
    </citation>
    <scope>NUCLEOTIDE SEQUENCE</scope>
    <source>
        <plasmid evidence="3">pRGFK1342</plasmid>
    </source>
</reference>
<dbReference type="InterPro" id="IPR001584">
    <property type="entry name" value="Integrase_cat-core"/>
</dbReference>
<dbReference type="InterPro" id="IPR036397">
    <property type="entry name" value="RNaseH_sf"/>
</dbReference>
<dbReference type="PANTHER" id="PTHR35004">
    <property type="entry name" value="TRANSPOSASE RV3428C-RELATED"/>
    <property type="match status" value="1"/>
</dbReference>
<sequence>MTDYREIIRLHSLKFSNVSIANSLCCSRNTVSEVLKLAETHSLEWPIPETLSNKDIEYLFYPNRGNNEGRRLPDYEYVYNELAKPGVTLSLLWAEYCAKCEAEHTIPYQHSQFNDKYHAYAASKKATLRIKRKPGETMEVDWVGDTLKVYDAASCCDIPAYIFVAVLPCSLYGYAEAFPDMKSNHWIEAHIHAYSFFGGVTRILVPDNLKTGVIKNTRAELVLNRSYHEMAEHYGTAIIPARPVKPKDKPNAEGTVKVLETWILAALRNRKFFTFEELNKAIHEKLEEFNAKPFQKKKGSRLSAFLEEEKDFLMPLPASPYETAVWSTATIQPDYLIKIGDCKYSVPYEFIGKKVDIRATENSIEVFYHSNRIASHVRRSYSPEPIYVPEHMPENHRKFLEYNTDSFLDWGKSVGHSTLIVVKHFLYMHKVEQQGYKSCASLMKLADRYGTQRLENACIKALSYTPSPSLKNISTILKNGQDKVAVAKVVSNAANKESSKYGITRGASYYEGGDRL</sequence>
<dbReference type="Pfam" id="PF22483">
    <property type="entry name" value="Mu-transpos_C_2"/>
    <property type="match status" value="1"/>
</dbReference>
<organism evidence="3">
    <name type="scientific">uncultured prokaryote</name>
    <dbReference type="NCBI Taxonomy" id="198431"/>
    <lineage>
        <taxon>unclassified sequences</taxon>
        <taxon>environmental samples</taxon>
    </lineage>
</organism>
<accession>A0A0H5Q6F7</accession>
<dbReference type="NCBIfam" id="NF033546">
    <property type="entry name" value="transpos_IS21"/>
    <property type="match status" value="1"/>
</dbReference>
<dbReference type="EMBL" id="LN853905">
    <property type="protein sequence ID" value="CRY96990.1"/>
    <property type="molecule type" value="Genomic_DNA"/>
</dbReference>
<name>A0A0H5Q6F7_9ZZZZ</name>
<dbReference type="GO" id="GO:0003676">
    <property type="term" value="F:nucleic acid binding"/>
    <property type="evidence" value="ECO:0007669"/>
    <property type="project" value="InterPro"/>
</dbReference>
<dbReference type="PANTHER" id="PTHR35004:SF8">
    <property type="entry name" value="TRANSPOSASE RV3428C-RELATED"/>
    <property type="match status" value="1"/>
</dbReference>
<keyword evidence="3" id="KW-0614">Plasmid</keyword>
<dbReference type="SUPFAM" id="SSF53098">
    <property type="entry name" value="Ribonuclease H-like"/>
    <property type="match status" value="1"/>
</dbReference>
<evidence type="ECO:0000256" key="1">
    <source>
        <dbReference type="ARBA" id="ARBA00009277"/>
    </source>
</evidence>
<reference evidence="3" key="2">
    <citation type="submission" date="2015-07" db="EMBL/GenBank/DDBJ databases">
        <title>Plasmids, circular viruses and viroids from rat gut.</title>
        <authorList>
            <person name="Jorgensen T.J."/>
            <person name="Hansen M.A."/>
            <person name="Xu Z."/>
            <person name="Tabak M.A."/>
            <person name="Sorensen S.J."/>
            <person name="Hansen L.H."/>
        </authorList>
    </citation>
    <scope>NUCLEOTIDE SEQUENCE</scope>
    <source>
        <plasmid evidence="3">pRGFK1342</plasmid>
    </source>
</reference>
<protein>
    <recommendedName>
        <fullName evidence="2">Integrase catalytic domain-containing protein</fullName>
    </recommendedName>
</protein>
<geneLocation type="plasmid" evidence="3">
    <name>pRGFK1342</name>
</geneLocation>
<dbReference type="Gene3D" id="3.30.420.10">
    <property type="entry name" value="Ribonuclease H-like superfamily/Ribonuclease H"/>
    <property type="match status" value="1"/>
</dbReference>
<proteinExistence type="inferred from homology"/>
<dbReference type="PROSITE" id="PS50994">
    <property type="entry name" value="INTEGRASE"/>
    <property type="match status" value="1"/>
</dbReference>
<feature type="domain" description="Integrase catalytic" evidence="2">
    <location>
        <begin position="130"/>
        <end position="310"/>
    </location>
</feature>
<dbReference type="InterPro" id="IPR054353">
    <property type="entry name" value="IstA-like_C"/>
</dbReference>
<evidence type="ECO:0000313" key="3">
    <source>
        <dbReference type="EMBL" id="CRY96990.1"/>
    </source>
</evidence>
<dbReference type="AlphaFoldDB" id="A0A0H5Q6F7"/>
<dbReference type="GO" id="GO:0015074">
    <property type="term" value="P:DNA integration"/>
    <property type="evidence" value="ECO:0007669"/>
    <property type="project" value="InterPro"/>
</dbReference>
<dbReference type="InterPro" id="IPR012337">
    <property type="entry name" value="RNaseH-like_sf"/>
</dbReference>
<evidence type="ECO:0000259" key="2">
    <source>
        <dbReference type="PROSITE" id="PS50994"/>
    </source>
</evidence>